<keyword evidence="1" id="KW-0812">Transmembrane</keyword>
<dbReference type="GeneID" id="27354234"/>
<reference evidence="2 3" key="1">
    <citation type="submission" date="2015-01" db="EMBL/GenBank/DDBJ databases">
        <title>The Genome Sequence of Exophiala oligosperma CBS72588.</title>
        <authorList>
            <consortium name="The Broad Institute Genomics Platform"/>
            <person name="Cuomo C."/>
            <person name="de Hoog S."/>
            <person name="Gorbushina A."/>
            <person name="Stielow B."/>
            <person name="Teixiera M."/>
            <person name="Abouelleil A."/>
            <person name="Chapman S.B."/>
            <person name="Priest M."/>
            <person name="Young S.K."/>
            <person name="Wortman J."/>
            <person name="Nusbaum C."/>
            <person name="Birren B."/>
        </authorList>
    </citation>
    <scope>NUCLEOTIDE SEQUENCE [LARGE SCALE GENOMIC DNA]</scope>
    <source>
        <strain evidence="2 3">CBS 72588</strain>
    </source>
</reference>
<dbReference type="RefSeq" id="XP_016266707.1">
    <property type="nucleotide sequence ID" value="XM_016402810.1"/>
</dbReference>
<dbReference type="VEuPathDB" id="FungiDB:PV06_02160"/>
<dbReference type="STRING" id="215243.A0A0D2B2V6"/>
<accession>A0A0D2B2V6</accession>
<organism evidence="2 3">
    <name type="scientific">Exophiala oligosperma</name>
    <dbReference type="NCBI Taxonomy" id="215243"/>
    <lineage>
        <taxon>Eukaryota</taxon>
        <taxon>Fungi</taxon>
        <taxon>Dikarya</taxon>
        <taxon>Ascomycota</taxon>
        <taxon>Pezizomycotina</taxon>
        <taxon>Eurotiomycetes</taxon>
        <taxon>Chaetothyriomycetidae</taxon>
        <taxon>Chaetothyriales</taxon>
        <taxon>Herpotrichiellaceae</taxon>
        <taxon>Exophiala</taxon>
    </lineage>
</organism>
<keyword evidence="1" id="KW-1133">Transmembrane helix</keyword>
<evidence type="ECO:0008006" key="4">
    <source>
        <dbReference type="Google" id="ProtNLM"/>
    </source>
</evidence>
<feature type="transmembrane region" description="Helical" evidence="1">
    <location>
        <begin position="44"/>
        <end position="64"/>
    </location>
</feature>
<dbReference type="AlphaFoldDB" id="A0A0D2B2V6"/>
<evidence type="ECO:0000313" key="3">
    <source>
        <dbReference type="Proteomes" id="UP000053342"/>
    </source>
</evidence>
<gene>
    <name evidence="2" type="ORF">PV06_02160</name>
</gene>
<evidence type="ECO:0000256" key="1">
    <source>
        <dbReference type="SAM" id="Phobius"/>
    </source>
</evidence>
<protein>
    <recommendedName>
        <fullName evidence="4">Transmembrane protein</fullName>
    </recommendedName>
</protein>
<sequence>MSSDAFAALRKTSGDELGRLAEEHFKHDLREEDRDVVKRSASKVSTHAMIGSAIGVGLGSFFAYRIRANRRAFYEAFRATEKPTHVRFADGREEAIPDVTPLLQPTSLGDAMAFTFFGIAGLFLGGETGLLTGTWSARRTLAQNPDTQARVEKAWRAFRADTLRKQIEELEAGNSKEDSMLW</sequence>
<keyword evidence="3" id="KW-1185">Reference proteome</keyword>
<dbReference type="Proteomes" id="UP000053342">
    <property type="component" value="Unassembled WGS sequence"/>
</dbReference>
<dbReference type="OrthoDB" id="3365267at2759"/>
<keyword evidence="1" id="KW-0472">Membrane</keyword>
<evidence type="ECO:0000313" key="2">
    <source>
        <dbReference type="EMBL" id="KIW46491.1"/>
    </source>
</evidence>
<dbReference type="EMBL" id="KN847333">
    <property type="protein sequence ID" value="KIW46491.1"/>
    <property type="molecule type" value="Genomic_DNA"/>
</dbReference>
<proteinExistence type="predicted"/>
<name>A0A0D2B2V6_9EURO</name>
<dbReference type="HOGENOM" id="CLU_110344_0_0_1"/>